<dbReference type="OrthoDB" id="9805514at2"/>
<dbReference type="InterPro" id="IPR003593">
    <property type="entry name" value="AAA+_ATPase"/>
</dbReference>
<dbReference type="EMBL" id="PVUE01000005">
    <property type="protein sequence ID" value="PRZ42525.1"/>
    <property type="molecule type" value="Genomic_DNA"/>
</dbReference>
<dbReference type="Pfam" id="PF12399">
    <property type="entry name" value="BCA_ABC_TP_C"/>
    <property type="match status" value="1"/>
</dbReference>
<name>A0A2T1A1P1_9ACTN</name>
<evidence type="ECO:0000259" key="4">
    <source>
        <dbReference type="PROSITE" id="PS50893"/>
    </source>
</evidence>
<organism evidence="5 6">
    <name type="scientific">Antricoccus suffuscus</name>
    <dbReference type="NCBI Taxonomy" id="1629062"/>
    <lineage>
        <taxon>Bacteria</taxon>
        <taxon>Bacillati</taxon>
        <taxon>Actinomycetota</taxon>
        <taxon>Actinomycetes</taxon>
        <taxon>Geodermatophilales</taxon>
        <taxon>Antricoccaceae</taxon>
        <taxon>Antricoccus</taxon>
    </lineage>
</organism>
<accession>A0A2T1A1P1</accession>
<dbReference type="RefSeq" id="WP_106348634.1">
    <property type="nucleotide sequence ID" value="NZ_PVUE01000005.1"/>
</dbReference>
<dbReference type="AlphaFoldDB" id="A0A2T1A1P1"/>
<dbReference type="GO" id="GO:0005886">
    <property type="term" value="C:plasma membrane"/>
    <property type="evidence" value="ECO:0007669"/>
    <property type="project" value="TreeGrafter"/>
</dbReference>
<dbReference type="PANTHER" id="PTHR45772">
    <property type="entry name" value="CONSERVED COMPONENT OF ABC TRANSPORTER FOR NATURAL AMINO ACIDS-RELATED"/>
    <property type="match status" value="1"/>
</dbReference>
<evidence type="ECO:0000256" key="3">
    <source>
        <dbReference type="ARBA" id="ARBA00022840"/>
    </source>
</evidence>
<evidence type="ECO:0000256" key="1">
    <source>
        <dbReference type="ARBA" id="ARBA00022448"/>
    </source>
</evidence>
<evidence type="ECO:0000256" key="2">
    <source>
        <dbReference type="ARBA" id="ARBA00022741"/>
    </source>
</evidence>
<keyword evidence="6" id="KW-1185">Reference proteome</keyword>
<reference evidence="5 6" key="1">
    <citation type="submission" date="2018-03" db="EMBL/GenBank/DDBJ databases">
        <title>Genomic Encyclopedia of Archaeal and Bacterial Type Strains, Phase II (KMG-II): from individual species to whole genera.</title>
        <authorList>
            <person name="Goeker M."/>
        </authorList>
    </citation>
    <scope>NUCLEOTIDE SEQUENCE [LARGE SCALE GENOMIC DNA]</scope>
    <source>
        <strain evidence="5 6">DSM 100065</strain>
    </source>
</reference>
<dbReference type="CDD" id="cd03219">
    <property type="entry name" value="ABC_Mj1267_LivG_branched"/>
    <property type="match status" value="1"/>
</dbReference>
<keyword evidence="3 5" id="KW-0067">ATP-binding</keyword>
<dbReference type="InterPro" id="IPR003439">
    <property type="entry name" value="ABC_transporter-like_ATP-bd"/>
</dbReference>
<feature type="domain" description="ABC transporter" evidence="4">
    <location>
        <begin position="5"/>
        <end position="239"/>
    </location>
</feature>
<comment type="caution">
    <text evidence="5">The sequence shown here is derived from an EMBL/GenBank/DDBJ whole genome shotgun (WGS) entry which is preliminary data.</text>
</comment>
<gene>
    <name evidence="5" type="ORF">CLV47_105147</name>
</gene>
<keyword evidence="2" id="KW-0547">Nucleotide-binding</keyword>
<evidence type="ECO:0000313" key="6">
    <source>
        <dbReference type="Proteomes" id="UP000237752"/>
    </source>
</evidence>
<evidence type="ECO:0000313" key="5">
    <source>
        <dbReference type="EMBL" id="PRZ42525.1"/>
    </source>
</evidence>
<sequence>MTDVLTVRGLTRHFGGVRAVDDVSFTVAEGEIFGIIGPNGAGKSTLFSLIAGSDRASTGTVEAFGRRIDGLTPFRRSRLGLGRTFQNSQIFGESSIADNLVIAGIAHERRLGKRTVKDQAAIVLKLVGLSDDGSRQTMSLPLFDQQRLSIAMALMGAPSILLLDEPSGGLVEQEVVALGRLLDEIRDTGVTVVVIDHKMRLMTTLCDRILAMATGEVLFEGAPEEVVNDPGVRTAYLGTKEDR</sequence>
<dbReference type="PANTHER" id="PTHR45772:SF9">
    <property type="entry name" value="CONSERVED COMPONENT OF ABC TRANSPORTER FOR NATURAL AMINO ACIDS"/>
    <property type="match status" value="1"/>
</dbReference>
<dbReference type="InterPro" id="IPR051120">
    <property type="entry name" value="ABC_AA/LPS_Transport"/>
</dbReference>
<dbReference type="InterPro" id="IPR032823">
    <property type="entry name" value="BCA_ABC_TP_C"/>
</dbReference>
<dbReference type="InterPro" id="IPR027417">
    <property type="entry name" value="P-loop_NTPase"/>
</dbReference>
<keyword evidence="1" id="KW-0813">Transport</keyword>
<dbReference type="GO" id="GO:0016887">
    <property type="term" value="F:ATP hydrolysis activity"/>
    <property type="evidence" value="ECO:0007669"/>
    <property type="project" value="InterPro"/>
</dbReference>
<dbReference type="PROSITE" id="PS50893">
    <property type="entry name" value="ABC_TRANSPORTER_2"/>
    <property type="match status" value="1"/>
</dbReference>
<proteinExistence type="predicted"/>
<dbReference type="GO" id="GO:0005524">
    <property type="term" value="F:ATP binding"/>
    <property type="evidence" value="ECO:0007669"/>
    <property type="project" value="UniProtKB-KW"/>
</dbReference>
<dbReference type="Pfam" id="PF00005">
    <property type="entry name" value="ABC_tran"/>
    <property type="match status" value="1"/>
</dbReference>
<dbReference type="SUPFAM" id="SSF52540">
    <property type="entry name" value="P-loop containing nucleoside triphosphate hydrolases"/>
    <property type="match status" value="1"/>
</dbReference>
<protein>
    <submittedName>
        <fullName evidence="5">Amino acid/amide ABC transporter ATP-binding protein 1 (HAAT family)</fullName>
    </submittedName>
</protein>
<dbReference type="SMART" id="SM00382">
    <property type="entry name" value="AAA"/>
    <property type="match status" value="1"/>
</dbReference>
<dbReference type="Proteomes" id="UP000237752">
    <property type="component" value="Unassembled WGS sequence"/>
</dbReference>
<dbReference type="Gene3D" id="3.40.50.300">
    <property type="entry name" value="P-loop containing nucleotide triphosphate hydrolases"/>
    <property type="match status" value="1"/>
</dbReference>